<dbReference type="InterPro" id="IPR020922">
    <property type="entry name" value="dITP/XTP_pyrophosphatase"/>
</dbReference>
<evidence type="ECO:0000256" key="10">
    <source>
        <dbReference type="HAMAP-Rule" id="MF_01405"/>
    </source>
</evidence>
<feature type="binding site" evidence="10">
    <location>
        <begin position="182"/>
        <end position="183"/>
    </location>
    <ligand>
        <name>substrate</name>
    </ligand>
</feature>
<dbReference type="GO" id="GO:0036222">
    <property type="term" value="F:XTP diphosphatase activity"/>
    <property type="evidence" value="ECO:0007669"/>
    <property type="project" value="UniProtKB-UniRule"/>
</dbReference>
<evidence type="ECO:0000313" key="13">
    <source>
        <dbReference type="Proteomes" id="UP000011758"/>
    </source>
</evidence>
<feature type="binding site" evidence="10">
    <location>
        <position position="72"/>
    </location>
    <ligand>
        <name>substrate</name>
    </ligand>
</feature>
<dbReference type="GO" id="GO:0009117">
    <property type="term" value="P:nucleotide metabolic process"/>
    <property type="evidence" value="ECO:0007669"/>
    <property type="project" value="UniProtKB-KW"/>
</dbReference>
<feature type="binding site" evidence="10">
    <location>
        <position position="177"/>
    </location>
    <ligand>
        <name>substrate</name>
    </ligand>
</feature>
<evidence type="ECO:0000256" key="6">
    <source>
        <dbReference type="ARBA" id="ARBA00022842"/>
    </source>
</evidence>
<dbReference type="PANTHER" id="PTHR11067:SF9">
    <property type="entry name" value="INOSINE TRIPHOSPHATE PYROPHOSPHATASE"/>
    <property type="match status" value="1"/>
</dbReference>
<organism evidence="12 13">
    <name type="scientific">Eggerthia catenaformis OT 569 = DSM 20559</name>
    <dbReference type="NCBI Taxonomy" id="999415"/>
    <lineage>
        <taxon>Bacteria</taxon>
        <taxon>Bacillati</taxon>
        <taxon>Bacillota</taxon>
        <taxon>Erysipelotrichia</taxon>
        <taxon>Erysipelotrichales</taxon>
        <taxon>Coprobacillaceae</taxon>
        <taxon>Eggerthia</taxon>
    </lineage>
</organism>
<keyword evidence="7 10" id="KW-0546">Nucleotide metabolism</keyword>
<dbReference type="InterPro" id="IPR029001">
    <property type="entry name" value="ITPase-like_fam"/>
</dbReference>
<accession>M2PAZ5</accession>
<dbReference type="Pfam" id="PF01725">
    <property type="entry name" value="Ham1p_like"/>
    <property type="match status" value="1"/>
</dbReference>
<feature type="binding site" evidence="10">
    <location>
        <position position="71"/>
    </location>
    <ligand>
        <name>Mg(2+)</name>
        <dbReference type="ChEBI" id="CHEBI:18420"/>
    </ligand>
</feature>
<dbReference type="GO" id="GO:0005829">
    <property type="term" value="C:cytosol"/>
    <property type="evidence" value="ECO:0007669"/>
    <property type="project" value="TreeGrafter"/>
</dbReference>
<dbReference type="EMBL" id="AGEJ01000005">
    <property type="protein sequence ID" value="EMD17512.1"/>
    <property type="molecule type" value="Genomic_DNA"/>
</dbReference>
<feature type="active site" description="Proton acceptor" evidence="10">
    <location>
        <position position="71"/>
    </location>
</feature>
<dbReference type="BioCyc" id="ECAT999415-HMP:GTTI-309-MONOMER"/>
<evidence type="ECO:0000313" key="12">
    <source>
        <dbReference type="EMBL" id="EMD17512.1"/>
    </source>
</evidence>
<evidence type="ECO:0000256" key="2">
    <source>
        <dbReference type="ARBA" id="ARBA00011738"/>
    </source>
</evidence>
<dbReference type="NCBIfam" id="TIGR00042">
    <property type="entry name" value="RdgB/HAM1 family non-canonical purine NTP pyrophosphatase"/>
    <property type="match status" value="1"/>
</dbReference>
<keyword evidence="4 10" id="KW-0547">Nucleotide-binding</keyword>
<proteinExistence type="inferred from homology"/>
<sequence>MKEIILASTNKGKIKEIQAMLDDLSIRVISMKEALGKDIEIEETGTTFKENAYLKAKTIMDIINKPVLADDSGLEIDALNKQPGIYSARFLGHHTGYDIKNQYIIDKMHDIKGEQRSARFICAMALTIPNEEPILIEETFEGYINEKIEGTNGFGYDPIFYFPLLNKTSASMTMEEKNRYSHRAKALKKLYKILQEKK</sequence>
<evidence type="ECO:0000256" key="7">
    <source>
        <dbReference type="ARBA" id="ARBA00023080"/>
    </source>
</evidence>
<dbReference type="PATRIC" id="fig|999415.3.peg.299"/>
<dbReference type="eggNOG" id="COG0127">
    <property type="taxonomic scope" value="Bacteria"/>
</dbReference>
<comment type="catalytic activity">
    <reaction evidence="9 10">
        <text>XTP + H2O = XMP + diphosphate + H(+)</text>
        <dbReference type="Rhea" id="RHEA:28610"/>
        <dbReference type="ChEBI" id="CHEBI:15377"/>
        <dbReference type="ChEBI" id="CHEBI:15378"/>
        <dbReference type="ChEBI" id="CHEBI:33019"/>
        <dbReference type="ChEBI" id="CHEBI:57464"/>
        <dbReference type="ChEBI" id="CHEBI:61314"/>
        <dbReference type="EC" id="3.6.1.66"/>
    </reaction>
</comment>
<dbReference type="STRING" id="999415.HMPREF9943_00299"/>
<dbReference type="RefSeq" id="WP_004801392.1">
    <property type="nucleotide sequence ID" value="NZ_KB446646.1"/>
</dbReference>
<keyword evidence="3 10" id="KW-0479">Metal-binding</keyword>
<evidence type="ECO:0000256" key="8">
    <source>
        <dbReference type="ARBA" id="ARBA00051875"/>
    </source>
</evidence>
<name>M2PAZ5_9FIRM</name>
<comment type="catalytic activity">
    <reaction evidence="8 10">
        <text>dITP + H2O = dIMP + diphosphate + H(+)</text>
        <dbReference type="Rhea" id="RHEA:28342"/>
        <dbReference type="ChEBI" id="CHEBI:15377"/>
        <dbReference type="ChEBI" id="CHEBI:15378"/>
        <dbReference type="ChEBI" id="CHEBI:33019"/>
        <dbReference type="ChEBI" id="CHEBI:61194"/>
        <dbReference type="ChEBI" id="CHEBI:61382"/>
        <dbReference type="EC" id="3.6.1.66"/>
    </reaction>
</comment>
<dbReference type="GO" id="GO:0035870">
    <property type="term" value="F:dITP diphosphatase activity"/>
    <property type="evidence" value="ECO:0007669"/>
    <property type="project" value="UniProtKB-UniRule"/>
</dbReference>
<dbReference type="SUPFAM" id="SSF52972">
    <property type="entry name" value="ITPase-like"/>
    <property type="match status" value="1"/>
</dbReference>
<comment type="subunit">
    <text evidence="2 10">Homodimer.</text>
</comment>
<dbReference type="AlphaFoldDB" id="M2PAZ5"/>
<reference evidence="12 13" key="1">
    <citation type="submission" date="2013-02" db="EMBL/GenBank/DDBJ databases">
        <title>The Genome Sequence of Lactobacillus catenaformis F0143.</title>
        <authorList>
            <consortium name="The Broad Institute Genome Sequencing Platform"/>
            <person name="Earl A."/>
            <person name="Ward D."/>
            <person name="Feldgarden M."/>
            <person name="Gevers D."/>
            <person name="Izard J."/>
            <person name="Blanton J.M."/>
            <person name="Mathney J."/>
            <person name="Dewhirst F.E."/>
            <person name="Young S.K."/>
            <person name="Zeng Q."/>
            <person name="Gargeya S."/>
            <person name="Fitzgerald M."/>
            <person name="Haas B."/>
            <person name="Abouelleil A."/>
            <person name="Alvarado L."/>
            <person name="Arachchi H.M."/>
            <person name="Berlin A."/>
            <person name="Chapman S.B."/>
            <person name="Gearin G."/>
            <person name="Goldberg J."/>
            <person name="Griggs A."/>
            <person name="Gujja S."/>
            <person name="Hansen M."/>
            <person name="Heiman D."/>
            <person name="Howarth C."/>
            <person name="Larimer J."/>
            <person name="Lui A."/>
            <person name="MacDonald P.J.P."/>
            <person name="McCowen C."/>
            <person name="Montmayeur A."/>
            <person name="Murphy C."/>
            <person name="Neiman D."/>
            <person name="Pearson M."/>
            <person name="Priest M."/>
            <person name="Roberts A."/>
            <person name="Saif S."/>
            <person name="Shea T."/>
            <person name="Sisk P."/>
            <person name="Stolte C."/>
            <person name="Sykes S."/>
            <person name="Wortman J."/>
            <person name="Nusbaum C."/>
            <person name="Birren B."/>
        </authorList>
    </citation>
    <scope>NUCLEOTIDE SEQUENCE [LARGE SCALE GENOMIC DNA]</scope>
    <source>
        <strain evidence="12 13">OT 569</strain>
    </source>
</reference>
<dbReference type="GO" id="GO:0017111">
    <property type="term" value="F:ribonucleoside triphosphate phosphatase activity"/>
    <property type="evidence" value="ECO:0007669"/>
    <property type="project" value="InterPro"/>
</dbReference>
<dbReference type="GO" id="GO:0036220">
    <property type="term" value="F:ITP diphosphatase activity"/>
    <property type="evidence" value="ECO:0007669"/>
    <property type="project" value="UniProtKB-UniRule"/>
</dbReference>
<comment type="caution">
    <text evidence="12">The sequence shown here is derived from an EMBL/GenBank/DDBJ whole genome shotgun (WGS) entry which is preliminary data.</text>
</comment>
<dbReference type="HAMAP" id="MF_01405">
    <property type="entry name" value="Non_canon_purine_NTPase"/>
    <property type="match status" value="1"/>
</dbReference>
<dbReference type="GO" id="GO:0000166">
    <property type="term" value="F:nucleotide binding"/>
    <property type="evidence" value="ECO:0007669"/>
    <property type="project" value="UniProtKB-KW"/>
</dbReference>
<evidence type="ECO:0000256" key="1">
    <source>
        <dbReference type="ARBA" id="ARBA00008023"/>
    </source>
</evidence>
<dbReference type="NCBIfam" id="NF011397">
    <property type="entry name" value="PRK14822.1"/>
    <property type="match status" value="1"/>
</dbReference>
<dbReference type="Proteomes" id="UP000011758">
    <property type="component" value="Unassembled WGS sequence"/>
</dbReference>
<feature type="binding site" evidence="10">
    <location>
        <position position="42"/>
    </location>
    <ligand>
        <name>Mg(2+)</name>
        <dbReference type="ChEBI" id="CHEBI:18420"/>
    </ligand>
</feature>
<gene>
    <name evidence="12" type="ORF">HMPREF9943_00299</name>
</gene>
<dbReference type="GO" id="GO:0009146">
    <property type="term" value="P:purine nucleoside triphosphate catabolic process"/>
    <property type="evidence" value="ECO:0007669"/>
    <property type="project" value="UniProtKB-UniRule"/>
</dbReference>
<evidence type="ECO:0000256" key="11">
    <source>
        <dbReference type="RuleBase" id="RU003781"/>
    </source>
</evidence>
<comment type="catalytic activity">
    <reaction evidence="10">
        <text>ITP + H2O = IMP + diphosphate + H(+)</text>
        <dbReference type="Rhea" id="RHEA:29399"/>
        <dbReference type="ChEBI" id="CHEBI:15377"/>
        <dbReference type="ChEBI" id="CHEBI:15378"/>
        <dbReference type="ChEBI" id="CHEBI:33019"/>
        <dbReference type="ChEBI" id="CHEBI:58053"/>
        <dbReference type="ChEBI" id="CHEBI:61402"/>
        <dbReference type="EC" id="3.6.1.66"/>
    </reaction>
</comment>
<comment type="function">
    <text evidence="10">Pyrophosphatase that catalyzes the hydrolysis of nucleoside triphosphates to their monophosphate derivatives, with a high preference for the non-canonical purine nucleotides XTP (xanthosine triphosphate), dITP (deoxyinosine triphosphate) and ITP. Seems to function as a house-cleaning enzyme that removes non-canonical purine nucleotides from the nucleotide pool, thus preventing their incorporation into DNA/RNA and avoiding chromosomal lesions.</text>
</comment>
<protein>
    <recommendedName>
        <fullName evidence="10">dITP/XTP pyrophosphatase</fullName>
        <ecNumber evidence="10">3.6.1.66</ecNumber>
    </recommendedName>
    <alternativeName>
        <fullName evidence="10">Non-canonical purine NTP pyrophosphatase</fullName>
    </alternativeName>
    <alternativeName>
        <fullName evidence="10">Non-standard purine NTP pyrophosphatase</fullName>
    </alternativeName>
    <alternativeName>
        <fullName evidence="10">Nucleoside-triphosphate diphosphatase</fullName>
    </alternativeName>
    <alternativeName>
        <fullName evidence="10">Nucleoside-triphosphate pyrophosphatase</fullName>
        <shortName evidence="10">NTPase</shortName>
    </alternativeName>
</protein>
<evidence type="ECO:0000256" key="3">
    <source>
        <dbReference type="ARBA" id="ARBA00022723"/>
    </source>
</evidence>
<keyword evidence="13" id="KW-1185">Reference proteome</keyword>
<evidence type="ECO:0000256" key="9">
    <source>
        <dbReference type="ARBA" id="ARBA00052017"/>
    </source>
</evidence>
<comment type="cofactor">
    <cofactor evidence="10">
        <name>Mg(2+)</name>
        <dbReference type="ChEBI" id="CHEBI:18420"/>
    </cofactor>
    <text evidence="10">Binds 1 Mg(2+) ion per subunit.</text>
</comment>
<evidence type="ECO:0000256" key="4">
    <source>
        <dbReference type="ARBA" id="ARBA00022741"/>
    </source>
</evidence>
<dbReference type="FunFam" id="3.90.950.10:FF:000001">
    <property type="entry name" value="dITP/XTP pyrophosphatase"/>
    <property type="match status" value="1"/>
</dbReference>
<comment type="similarity">
    <text evidence="1 10 11">Belongs to the HAM1 NTPase family.</text>
</comment>
<dbReference type="Gene3D" id="3.90.950.10">
    <property type="match status" value="1"/>
</dbReference>
<dbReference type="EC" id="3.6.1.66" evidence="10"/>
<dbReference type="PANTHER" id="PTHR11067">
    <property type="entry name" value="INOSINE TRIPHOSPHATE PYROPHOSPHATASE/HAM1 PROTEIN"/>
    <property type="match status" value="1"/>
</dbReference>
<dbReference type="InterPro" id="IPR002637">
    <property type="entry name" value="RdgB/HAM1"/>
</dbReference>
<feature type="binding site" evidence="10">
    <location>
        <begin position="8"/>
        <end position="13"/>
    </location>
    <ligand>
        <name>substrate</name>
    </ligand>
</feature>
<dbReference type="CDD" id="cd00515">
    <property type="entry name" value="HAM1"/>
    <property type="match status" value="1"/>
</dbReference>
<dbReference type="OrthoDB" id="9807456at2"/>
<keyword evidence="6 10" id="KW-0460">Magnesium</keyword>
<feature type="binding site" evidence="10">
    <location>
        <begin position="154"/>
        <end position="157"/>
    </location>
    <ligand>
        <name>substrate</name>
    </ligand>
</feature>
<dbReference type="GO" id="GO:0046872">
    <property type="term" value="F:metal ion binding"/>
    <property type="evidence" value="ECO:0007669"/>
    <property type="project" value="UniProtKB-KW"/>
</dbReference>
<evidence type="ECO:0000256" key="5">
    <source>
        <dbReference type="ARBA" id="ARBA00022801"/>
    </source>
</evidence>
<keyword evidence="5 10" id="KW-0378">Hydrolase</keyword>